<dbReference type="OrthoDB" id="9115202at2"/>
<gene>
    <name evidence="2" type="ORF">C0Z16_16700</name>
    <name evidence="1" type="ORF">LMG27174_03248</name>
</gene>
<dbReference type="Proteomes" id="UP000235659">
    <property type="component" value="Unassembled WGS sequence"/>
</dbReference>
<keyword evidence="3" id="KW-1185">Reference proteome</keyword>
<protein>
    <submittedName>
        <fullName evidence="1">Uncharacterized protein</fullName>
    </submittedName>
</protein>
<dbReference type="AlphaFoldDB" id="A0A2N7WKX9"/>
<organism evidence="1 4">
    <name type="scientific">Paraburkholderia rhynchosiae</name>
    <dbReference type="NCBI Taxonomy" id="487049"/>
    <lineage>
        <taxon>Bacteria</taxon>
        <taxon>Pseudomonadati</taxon>
        <taxon>Pseudomonadota</taxon>
        <taxon>Betaproteobacteria</taxon>
        <taxon>Burkholderiales</taxon>
        <taxon>Burkholderiaceae</taxon>
        <taxon>Paraburkholderia</taxon>
    </lineage>
</organism>
<evidence type="ECO:0000313" key="4">
    <source>
        <dbReference type="Proteomes" id="UP000494205"/>
    </source>
</evidence>
<dbReference type="EMBL" id="CADIJZ010000011">
    <property type="protein sequence ID" value="CAB3692727.1"/>
    <property type="molecule type" value="Genomic_DNA"/>
</dbReference>
<dbReference type="Proteomes" id="UP000494205">
    <property type="component" value="Unassembled WGS sequence"/>
</dbReference>
<name>A0A2N7WKX9_9BURK</name>
<reference evidence="2 3" key="1">
    <citation type="submission" date="2018-01" db="EMBL/GenBank/DDBJ databases">
        <title>Whole genome analyses suggest that Burkholderia sensu lato contains two further novel genera in the rhizoxinica-symbiotica group Mycetohabitans gen. nov., and Trinickia gen. nov.: implications for the evolution of diazotrophy and nodulation in the Burkholderiaceae.</title>
        <authorList>
            <person name="Estrada-de los Santos P."/>
            <person name="Palmer M."/>
            <person name="Chavez-Ramirez B."/>
            <person name="Beukes C."/>
            <person name="Steenkamp E.T."/>
            <person name="Hirsch A.M."/>
            <person name="Manyaka P."/>
            <person name="Maluk M."/>
            <person name="Lafos M."/>
            <person name="Crook M."/>
            <person name="Gross E."/>
            <person name="Simon M.F."/>
            <person name="Bueno dos Reis Junior F."/>
            <person name="Poole P.S."/>
            <person name="Venter S.N."/>
            <person name="James E.K."/>
        </authorList>
    </citation>
    <scope>NUCLEOTIDE SEQUENCE [LARGE SCALE GENOMIC DNA]</scope>
    <source>
        <strain evidence="2 3">WSM 3937</strain>
    </source>
</reference>
<sequence length="70" mass="7709">MEEGRPHAHWRDLPLASRAERFAFASILTGFATVYVMAVIVTFVVVAIALIPVRIFLSIASAIRAAKRRG</sequence>
<evidence type="ECO:0000313" key="1">
    <source>
        <dbReference type="EMBL" id="CAB3692727.1"/>
    </source>
</evidence>
<proteinExistence type="predicted"/>
<accession>A0A2N7WKX9</accession>
<dbReference type="RefSeq" id="WP_102633223.1">
    <property type="nucleotide sequence ID" value="NZ_CADIJZ010000011.1"/>
</dbReference>
<dbReference type="EMBL" id="PNXY01000010">
    <property type="protein sequence ID" value="PMS30072.1"/>
    <property type="molecule type" value="Genomic_DNA"/>
</dbReference>
<reference evidence="1 4" key="2">
    <citation type="submission" date="2020-04" db="EMBL/GenBank/DDBJ databases">
        <authorList>
            <person name="De Canck E."/>
        </authorList>
    </citation>
    <scope>NUCLEOTIDE SEQUENCE [LARGE SCALE GENOMIC DNA]</scope>
    <source>
        <strain evidence="1 4">LMG 27174</strain>
    </source>
</reference>
<evidence type="ECO:0000313" key="2">
    <source>
        <dbReference type="EMBL" id="PMS30072.1"/>
    </source>
</evidence>
<evidence type="ECO:0000313" key="3">
    <source>
        <dbReference type="Proteomes" id="UP000235659"/>
    </source>
</evidence>